<dbReference type="Pfam" id="PF04073">
    <property type="entry name" value="tRNA_edit"/>
    <property type="match status" value="1"/>
</dbReference>
<keyword evidence="4" id="KW-1185">Reference proteome</keyword>
<dbReference type="Proteomes" id="UP000268192">
    <property type="component" value="Chromosome"/>
</dbReference>
<accession>A0A3Q8XTW2</accession>
<dbReference type="SUPFAM" id="SSF55826">
    <property type="entry name" value="YbaK/ProRS associated domain"/>
    <property type="match status" value="1"/>
</dbReference>
<evidence type="ECO:0000259" key="2">
    <source>
        <dbReference type="Pfam" id="PF04073"/>
    </source>
</evidence>
<dbReference type="GO" id="GO:0002161">
    <property type="term" value="F:aminoacyl-tRNA deacylase activity"/>
    <property type="evidence" value="ECO:0007669"/>
    <property type="project" value="InterPro"/>
</dbReference>
<dbReference type="AlphaFoldDB" id="A0A3Q8XTW2"/>
<evidence type="ECO:0000313" key="3">
    <source>
        <dbReference type="EMBL" id="AZN73535.1"/>
    </source>
</evidence>
<dbReference type="PANTHER" id="PTHR31423:SF3">
    <property type="entry name" value="PROLYL-TRNA SYNTHETASE ASSOCIATED DOMAIN-CONTAINING PROTEIN 1-RELATED"/>
    <property type="match status" value="1"/>
</dbReference>
<keyword evidence="3" id="KW-0030">Aminoacyl-tRNA synthetase</keyword>
<evidence type="ECO:0000313" key="4">
    <source>
        <dbReference type="Proteomes" id="UP000268192"/>
    </source>
</evidence>
<dbReference type="OrthoDB" id="5145315at2"/>
<dbReference type="GO" id="GO:0004812">
    <property type="term" value="F:aminoacyl-tRNA ligase activity"/>
    <property type="evidence" value="ECO:0007669"/>
    <property type="project" value="UniProtKB-KW"/>
</dbReference>
<organism evidence="3 4">
    <name type="scientific">Georhizobium profundi</name>
    <dbReference type="NCBI Taxonomy" id="2341112"/>
    <lineage>
        <taxon>Bacteria</taxon>
        <taxon>Pseudomonadati</taxon>
        <taxon>Pseudomonadota</taxon>
        <taxon>Alphaproteobacteria</taxon>
        <taxon>Hyphomicrobiales</taxon>
        <taxon>Rhizobiaceae</taxon>
        <taxon>Georhizobium</taxon>
    </lineage>
</organism>
<dbReference type="Gene3D" id="3.90.960.10">
    <property type="entry name" value="YbaK/aminoacyl-tRNA synthetase-associated domain"/>
    <property type="match status" value="1"/>
</dbReference>
<protein>
    <submittedName>
        <fullName evidence="3">Prolyl-tRNA synthetase associated domain-containing protein</fullName>
    </submittedName>
</protein>
<evidence type="ECO:0000256" key="1">
    <source>
        <dbReference type="ARBA" id="ARBA00010201"/>
    </source>
</evidence>
<feature type="domain" description="YbaK/aminoacyl-tRNA synthetase-associated" evidence="2">
    <location>
        <begin position="27"/>
        <end position="152"/>
    </location>
</feature>
<keyword evidence="3" id="KW-0436">Ligase</keyword>
<sequence>MSEWTEAQRALFERLDRLSITHETRRHAPVFTVAEAQALRDDIPGAHTKNLFVKDKKGRYFLLVLEETAEVDLKQVHGLIGASGRVSFGKPDALMEYLGVEPGSVTSLAALNDREGVVTVVLDAALMKNDTINAHPLSNDATTSLSSADLIRYLQDCDHDPLILKLSS</sequence>
<dbReference type="InterPro" id="IPR036754">
    <property type="entry name" value="YbaK/aa-tRNA-synt-asso_dom_sf"/>
</dbReference>
<name>A0A3Q8XTW2_9HYPH</name>
<dbReference type="PANTHER" id="PTHR31423">
    <property type="entry name" value="YBAK DOMAIN-CONTAINING PROTEIN"/>
    <property type="match status" value="1"/>
</dbReference>
<proteinExistence type="inferred from homology"/>
<dbReference type="InterPro" id="IPR007214">
    <property type="entry name" value="YbaK/aa-tRNA-synth-assoc-dom"/>
</dbReference>
<dbReference type="FunFam" id="3.90.960.10:FF:000005">
    <property type="entry name" value="Putative prolyl-tRNA synthetase"/>
    <property type="match status" value="1"/>
</dbReference>
<dbReference type="KEGG" id="abaw:D5400_02815"/>
<dbReference type="EMBL" id="CP032509">
    <property type="protein sequence ID" value="AZN73535.1"/>
    <property type="molecule type" value="Genomic_DNA"/>
</dbReference>
<comment type="similarity">
    <text evidence="1">Belongs to the PRORSD1 family.</text>
</comment>
<gene>
    <name evidence="3" type="ORF">D5400_02815</name>
</gene>
<reference evidence="3 4" key="1">
    <citation type="submission" date="2018-09" db="EMBL/GenBank/DDBJ databases">
        <title>Marinorhizobium profundi gen. nov., sp. nov., isolated from a deep-sea sediment sample from the New Britain Trench and proposal of Marinorhizobiaceae fam. nov. in the order Rhizobiales of the class Alphaproteobacteria.</title>
        <authorList>
            <person name="Cao J."/>
        </authorList>
    </citation>
    <scope>NUCLEOTIDE SEQUENCE [LARGE SCALE GENOMIC DNA]</scope>
    <source>
        <strain evidence="3 4">WS11</strain>
    </source>
</reference>
<dbReference type="InterPro" id="IPR040285">
    <property type="entry name" value="ProX/PRXD1"/>
</dbReference>
<dbReference type="CDD" id="cd04335">
    <property type="entry name" value="PrdX_deacylase"/>
    <property type="match status" value="1"/>
</dbReference>